<evidence type="ECO:0000313" key="3">
    <source>
        <dbReference type="Proteomes" id="UP001529510"/>
    </source>
</evidence>
<feature type="non-terminal residue" evidence="2">
    <location>
        <position position="1"/>
    </location>
</feature>
<reference evidence="2 3" key="1">
    <citation type="submission" date="2024-05" db="EMBL/GenBank/DDBJ databases">
        <title>Genome sequencing and assembly of Indian major carp, Cirrhinus mrigala (Hamilton, 1822).</title>
        <authorList>
            <person name="Mohindra V."/>
            <person name="Chowdhury L.M."/>
            <person name="Lal K."/>
            <person name="Jena J.K."/>
        </authorList>
    </citation>
    <scope>NUCLEOTIDE SEQUENCE [LARGE SCALE GENOMIC DNA]</scope>
    <source>
        <strain evidence="2">CM1030</strain>
        <tissue evidence="2">Blood</tissue>
    </source>
</reference>
<protein>
    <submittedName>
        <fullName evidence="2">Uncharacterized protein</fullName>
    </submittedName>
</protein>
<name>A0ABD0P8K8_CIRMR</name>
<feature type="region of interest" description="Disordered" evidence="1">
    <location>
        <begin position="32"/>
        <end position="61"/>
    </location>
</feature>
<feature type="non-terminal residue" evidence="2">
    <location>
        <position position="76"/>
    </location>
</feature>
<dbReference type="Proteomes" id="UP001529510">
    <property type="component" value="Unassembled WGS sequence"/>
</dbReference>
<comment type="caution">
    <text evidence="2">The sequence shown here is derived from an EMBL/GenBank/DDBJ whole genome shotgun (WGS) entry which is preliminary data.</text>
</comment>
<organism evidence="2 3">
    <name type="scientific">Cirrhinus mrigala</name>
    <name type="common">Mrigala</name>
    <dbReference type="NCBI Taxonomy" id="683832"/>
    <lineage>
        <taxon>Eukaryota</taxon>
        <taxon>Metazoa</taxon>
        <taxon>Chordata</taxon>
        <taxon>Craniata</taxon>
        <taxon>Vertebrata</taxon>
        <taxon>Euteleostomi</taxon>
        <taxon>Actinopterygii</taxon>
        <taxon>Neopterygii</taxon>
        <taxon>Teleostei</taxon>
        <taxon>Ostariophysi</taxon>
        <taxon>Cypriniformes</taxon>
        <taxon>Cyprinidae</taxon>
        <taxon>Labeoninae</taxon>
        <taxon>Labeonini</taxon>
        <taxon>Cirrhinus</taxon>
    </lineage>
</organism>
<proteinExistence type="predicted"/>
<evidence type="ECO:0000256" key="1">
    <source>
        <dbReference type="SAM" id="MobiDB-lite"/>
    </source>
</evidence>
<evidence type="ECO:0000313" key="2">
    <source>
        <dbReference type="EMBL" id="KAL0170005.1"/>
    </source>
</evidence>
<sequence>SITVELRDCTKTVRRSSYRPCFLCAKTSARPVPRPSSFGARSSNVPLESTAHKAQASHRPSKIIKAQHTCNCMTKS</sequence>
<accession>A0ABD0P8K8</accession>
<dbReference type="EMBL" id="JAMKFB020000017">
    <property type="protein sequence ID" value="KAL0170005.1"/>
    <property type="molecule type" value="Genomic_DNA"/>
</dbReference>
<dbReference type="AlphaFoldDB" id="A0ABD0P8K8"/>
<keyword evidence="3" id="KW-1185">Reference proteome</keyword>
<gene>
    <name evidence="2" type="ORF">M9458_034601</name>
</gene>